<evidence type="ECO:0000256" key="3">
    <source>
        <dbReference type="RuleBase" id="RU003788"/>
    </source>
</evidence>
<dbReference type="PANTHER" id="PTHR37406:SF1">
    <property type="entry name" value="T4-TYPE LYSOZYME 1-RELATED"/>
    <property type="match status" value="1"/>
</dbReference>
<dbReference type="Gene3D" id="1.10.530.40">
    <property type="match status" value="1"/>
</dbReference>
<dbReference type="GO" id="GO:0031640">
    <property type="term" value="P:killing of cells of another organism"/>
    <property type="evidence" value="ECO:0007669"/>
    <property type="project" value="UniProtKB-KW"/>
</dbReference>
<dbReference type="GO" id="GO:0042742">
    <property type="term" value="P:defense response to bacterium"/>
    <property type="evidence" value="ECO:0007669"/>
    <property type="project" value="UniProtKB-KW"/>
</dbReference>
<dbReference type="AlphaFoldDB" id="A0A1W1Z7V8"/>
<organism evidence="4 5">
    <name type="scientific">Desulfocicer vacuolatum DSM 3385</name>
    <dbReference type="NCBI Taxonomy" id="1121400"/>
    <lineage>
        <taxon>Bacteria</taxon>
        <taxon>Pseudomonadati</taxon>
        <taxon>Thermodesulfobacteriota</taxon>
        <taxon>Desulfobacteria</taxon>
        <taxon>Desulfobacterales</taxon>
        <taxon>Desulfobacteraceae</taxon>
        <taxon>Desulfocicer</taxon>
    </lineage>
</organism>
<dbReference type="OrthoDB" id="5323745at2"/>
<evidence type="ECO:0000256" key="1">
    <source>
        <dbReference type="ARBA" id="ARBA00022529"/>
    </source>
</evidence>
<dbReference type="Proteomes" id="UP000192418">
    <property type="component" value="Unassembled WGS sequence"/>
</dbReference>
<accession>A0A1W1Z7V8</accession>
<keyword evidence="3" id="KW-0378">Hydrolase</keyword>
<dbReference type="SUPFAM" id="SSF53955">
    <property type="entry name" value="Lysozyme-like"/>
    <property type="match status" value="1"/>
</dbReference>
<dbReference type="GO" id="GO:0003796">
    <property type="term" value="F:lysozyme activity"/>
    <property type="evidence" value="ECO:0007669"/>
    <property type="project" value="UniProtKB-EC"/>
</dbReference>
<dbReference type="PANTHER" id="PTHR37406">
    <property type="entry name" value="T4-TYPE LYSOZYME 1-RELATED"/>
    <property type="match status" value="1"/>
</dbReference>
<dbReference type="InterPro" id="IPR023347">
    <property type="entry name" value="Lysozyme_dom_sf"/>
</dbReference>
<comment type="similarity">
    <text evidence="3">Belongs to the glycosyl hydrolase 24 family.</text>
</comment>
<keyword evidence="1 3" id="KW-0929">Antimicrobial</keyword>
<evidence type="ECO:0000256" key="2">
    <source>
        <dbReference type="ARBA" id="ARBA00022638"/>
    </source>
</evidence>
<dbReference type="EC" id="3.2.1.17" evidence="3"/>
<dbReference type="InterPro" id="IPR002196">
    <property type="entry name" value="Glyco_hydro_24"/>
</dbReference>
<dbReference type="InterPro" id="IPR052619">
    <property type="entry name" value="Phage_lysozyme-like"/>
</dbReference>
<gene>
    <name evidence="4" type="ORF">SAMN02746065_102104</name>
</gene>
<dbReference type="STRING" id="1121400.SAMN02746065_102104"/>
<dbReference type="Pfam" id="PF00959">
    <property type="entry name" value="Phage_lysozyme"/>
    <property type="match status" value="1"/>
</dbReference>
<protein>
    <recommendedName>
        <fullName evidence="3">Lysozyme</fullName>
        <ecNumber evidence="3">3.2.1.17</ecNumber>
    </recommendedName>
</protein>
<sequence>MSRDKDFHKKLTDQLTTHEGLRLKPYRCPAGKLTIGIGRNLEDKGITDKEAVMLLENDIQECIEDLETVFQGFDLLPEAVQLVLVDMRFNLGPGRFRQFKKMIAAVKDQDFGRAGAEMKDSRWYGQVGRRAETLVNMMSNA</sequence>
<dbReference type="GO" id="GO:0016998">
    <property type="term" value="P:cell wall macromolecule catabolic process"/>
    <property type="evidence" value="ECO:0007669"/>
    <property type="project" value="InterPro"/>
</dbReference>
<dbReference type="RefSeq" id="WP_084066779.1">
    <property type="nucleotide sequence ID" value="NZ_FWXY01000002.1"/>
</dbReference>
<keyword evidence="3" id="KW-0326">Glycosidase</keyword>
<keyword evidence="2 3" id="KW-0081">Bacteriolytic enzyme</keyword>
<evidence type="ECO:0000313" key="5">
    <source>
        <dbReference type="Proteomes" id="UP000192418"/>
    </source>
</evidence>
<dbReference type="EMBL" id="FWXY01000002">
    <property type="protein sequence ID" value="SMC43998.1"/>
    <property type="molecule type" value="Genomic_DNA"/>
</dbReference>
<proteinExistence type="inferred from homology"/>
<dbReference type="InterPro" id="IPR023346">
    <property type="entry name" value="Lysozyme-like_dom_sf"/>
</dbReference>
<dbReference type="GO" id="GO:0009253">
    <property type="term" value="P:peptidoglycan catabolic process"/>
    <property type="evidence" value="ECO:0007669"/>
    <property type="project" value="InterPro"/>
</dbReference>
<comment type="catalytic activity">
    <reaction evidence="3">
        <text>Hydrolysis of (1-&gt;4)-beta-linkages between N-acetylmuramic acid and N-acetyl-D-glucosamine residues in a peptidoglycan and between N-acetyl-D-glucosamine residues in chitodextrins.</text>
        <dbReference type="EC" id="3.2.1.17"/>
    </reaction>
</comment>
<evidence type="ECO:0000313" key="4">
    <source>
        <dbReference type="EMBL" id="SMC43998.1"/>
    </source>
</evidence>
<keyword evidence="5" id="KW-1185">Reference proteome</keyword>
<name>A0A1W1Z7V8_9BACT</name>
<reference evidence="4 5" key="1">
    <citation type="submission" date="2017-04" db="EMBL/GenBank/DDBJ databases">
        <authorList>
            <person name="Afonso C.L."/>
            <person name="Miller P.J."/>
            <person name="Scott M.A."/>
            <person name="Spackman E."/>
            <person name="Goraichik I."/>
            <person name="Dimitrov K.M."/>
            <person name="Suarez D.L."/>
            <person name="Swayne D.E."/>
        </authorList>
    </citation>
    <scope>NUCLEOTIDE SEQUENCE [LARGE SCALE GENOMIC DNA]</scope>
    <source>
        <strain evidence="4 5">DSM 3385</strain>
    </source>
</reference>